<dbReference type="SUPFAM" id="SSF52540">
    <property type="entry name" value="P-loop containing nucleoside triphosphate hydrolases"/>
    <property type="match status" value="1"/>
</dbReference>
<dbReference type="PROSITE" id="PS51192">
    <property type="entry name" value="HELICASE_ATP_BIND_1"/>
    <property type="match status" value="1"/>
</dbReference>
<dbReference type="GO" id="GO:0016787">
    <property type="term" value="F:hydrolase activity"/>
    <property type="evidence" value="ECO:0007669"/>
    <property type="project" value="UniProtKB-KW"/>
</dbReference>
<dbReference type="InterPro" id="IPR011545">
    <property type="entry name" value="DEAD/DEAH_box_helicase_dom"/>
</dbReference>
<feature type="domain" description="Helicase C-terminal" evidence="6">
    <location>
        <begin position="202"/>
        <end position="369"/>
    </location>
</feature>
<proteinExistence type="predicted"/>
<accession>A0ABW3K4P3</accession>
<dbReference type="InterPro" id="IPR027417">
    <property type="entry name" value="P-loop_NTPase"/>
</dbReference>
<dbReference type="Pfam" id="PF00270">
    <property type="entry name" value="DEAD"/>
    <property type="match status" value="1"/>
</dbReference>
<dbReference type="EC" id="3.6.4.13" evidence="7"/>
<evidence type="ECO:0000256" key="3">
    <source>
        <dbReference type="ARBA" id="ARBA00022806"/>
    </source>
</evidence>
<dbReference type="InterPro" id="IPR013689">
    <property type="entry name" value="RNA_helicase_ATP-dep_HrpB_C"/>
</dbReference>
<dbReference type="RefSeq" id="WP_377580412.1">
    <property type="nucleotide sequence ID" value="NZ_JBHTKA010000007.1"/>
</dbReference>
<dbReference type="InterPro" id="IPR007502">
    <property type="entry name" value="Helicase-assoc_dom"/>
</dbReference>
<dbReference type="CDD" id="cd17990">
    <property type="entry name" value="DEXHc_HrpB"/>
    <property type="match status" value="1"/>
</dbReference>
<reference evidence="8" key="1">
    <citation type="journal article" date="2019" name="Int. J. Syst. Evol. Microbiol.">
        <title>The Global Catalogue of Microorganisms (GCM) 10K type strain sequencing project: providing services to taxonomists for standard genome sequencing and annotation.</title>
        <authorList>
            <consortium name="The Broad Institute Genomics Platform"/>
            <consortium name="The Broad Institute Genome Sequencing Center for Infectious Disease"/>
            <person name="Wu L."/>
            <person name="Ma J."/>
        </authorList>
    </citation>
    <scope>NUCLEOTIDE SEQUENCE [LARGE SCALE GENOMIC DNA]</scope>
    <source>
        <strain evidence="8">CCUG 58938</strain>
    </source>
</reference>
<protein>
    <submittedName>
        <fullName evidence="7">ATP-dependent helicase HrpB</fullName>
        <ecNumber evidence="7">3.6.4.13</ecNumber>
    </submittedName>
</protein>
<dbReference type="EMBL" id="JBHTKA010000007">
    <property type="protein sequence ID" value="MFD1000958.1"/>
    <property type="molecule type" value="Genomic_DNA"/>
</dbReference>
<evidence type="ECO:0000256" key="4">
    <source>
        <dbReference type="ARBA" id="ARBA00022840"/>
    </source>
</evidence>
<organism evidence="7 8">
    <name type="scientific">Ohtaekwangia kribbensis</name>
    <dbReference type="NCBI Taxonomy" id="688913"/>
    <lineage>
        <taxon>Bacteria</taxon>
        <taxon>Pseudomonadati</taxon>
        <taxon>Bacteroidota</taxon>
        <taxon>Cytophagia</taxon>
        <taxon>Cytophagales</taxon>
        <taxon>Fulvivirgaceae</taxon>
        <taxon>Ohtaekwangia</taxon>
    </lineage>
</organism>
<dbReference type="CDD" id="cd18791">
    <property type="entry name" value="SF2_C_RHA"/>
    <property type="match status" value="1"/>
</dbReference>
<keyword evidence="3 7" id="KW-0347">Helicase</keyword>
<sequence length="826" mass="93099">MPTPSYPILEIIPALRNHLENRNIVILQAPPGAGKSTVLPLELMEETWLSGKKIIMLEPRRLAAKSVAQRMAGILEEDIGQRVGYRVRFESRVGKQTRIEVVTEGILTRMLQTDNSLEEAGLVIFDEFHERSLHADLALALCLQAQQLLRDDLRILIMSATLDGEQLSSLLKAPIVTSQGKQFPVTIKYLGDDTYTPVTTRVVKAVQKALREEDGDILVFLPGAGEIVRVLTQLETEGIDASLHPLYGDLPFQKQQEAILPHPYGKRKIVIATSIAETSLTIEGVRVVVDCGLSRVPKFDPRSGLTRLDTVRVTKDAADQRAGRAGRLAAGIGYRLWSESVQVTLTANRTPEIVEADLAPLMLELSQWGVKDPRELTWVTPPPAGTANQARELLQQLEAISQGVITARGKEMLKLPTHPRIAHLLLEASDKVSASLATDIAAILEERDPLAKESGADLALRVEALRKWRKGEKHFADRSVLERIERLASNWRRILKVDIDNTIPQDTEVGRLLVAAYPERIAQQQGKHSERYKLANGRVVKLQEHDPLMRESWLCAAQLDAGSAEGKIFLAAALQTADLVKLAREQEAIRWDDERNIVIGITEKRVGNLVLENRPLAAIPEDKRIDVLCSMIQSKGFKYIGWTDAQYEWQARVMSIKQWRQEEAWPDVREEKLLETVAVWLAPFLTTIHKLSELQRLDWHAILPSLLPWELGSKLDTLAPVRLKVPSGSMIQLNYFDDARSPVMEVRLQEMFGLSETPVINEGRTKVLLHLLSPGYKPVQVTQDLRSFWQTTYHEVRKELRMRYPKHHWPEDPWTAEAVRGARRRA</sequence>
<dbReference type="PROSITE" id="PS51194">
    <property type="entry name" value="HELICASE_CTER"/>
    <property type="match status" value="1"/>
</dbReference>
<dbReference type="InterPro" id="IPR010225">
    <property type="entry name" value="HrpB"/>
</dbReference>
<evidence type="ECO:0000256" key="1">
    <source>
        <dbReference type="ARBA" id="ARBA00022741"/>
    </source>
</evidence>
<dbReference type="Pfam" id="PF08482">
    <property type="entry name" value="HrpB_C"/>
    <property type="match status" value="1"/>
</dbReference>
<dbReference type="Pfam" id="PF00271">
    <property type="entry name" value="Helicase_C"/>
    <property type="match status" value="1"/>
</dbReference>
<keyword evidence="2 7" id="KW-0378">Hydrolase</keyword>
<name>A0ABW3K4P3_9BACT</name>
<gene>
    <name evidence="7" type="primary">hrpB</name>
    <name evidence="7" type="ORF">ACFQ21_16650</name>
</gene>
<comment type="caution">
    <text evidence="7">The sequence shown here is derived from an EMBL/GenBank/DDBJ whole genome shotgun (WGS) entry which is preliminary data.</text>
</comment>
<dbReference type="Proteomes" id="UP001597112">
    <property type="component" value="Unassembled WGS sequence"/>
</dbReference>
<feature type="domain" description="Helicase ATP-binding" evidence="5">
    <location>
        <begin position="16"/>
        <end position="180"/>
    </location>
</feature>
<dbReference type="InterPro" id="IPR049614">
    <property type="entry name" value="HrpB_DEXH"/>
</dbReference>
<dbReference type="NCBIfam" id="TIGR01970">
    <property type="entry name" value="DEAH_box_HrpB"/>
    <property type="match status" value="1"/>
</dbReference>
<dbReference type="PANTHER" id="PTHR43519:SF1">
    <property type="entry name" value="ATP-DEPENDENT RNA HELICASE HRPB"/>
    <property type="match status" value="1"/>
</dbReference>
<keyword evidence="1" id="KW-0547">Nucleotide-binding</keyword>
<dbReference type="PANTHER" id="PTHR43519">
    <property type="entry name" value="ATP-DEPENDENT RNA HELICASE HRPB"/>
    <property type="match status" value="1"/>
</dbReference>
<dbReference type="InterPro" id="IPR014001">
    <property type="entry name" value="Helicase_ATP-bd"/>
</dbReference>
<keyword evidence="8" id="KW-1185">Reference proteome</keyword>
<evidence type="ECO:0000313" key="7">
    <source>
        <dbReference type="EMBL" id="MFD1000958.1"/>
    </source>
</evidence>
<dbReference type="SMART" id="SM00847">
    <property type="entry name" value="HA2"/>
    <property type="match status" value="1"/>
</dbReference>
<dbReference type="SMART" id="SM00490">
    <property type="entry name" value="HELICc"/>
    <property type="match status" value="1"/>
</dbReference>
<keyword evidence="4" id="KW-0067">ATP-binding</keyword>
<dbReference type="GO" id="GO:0003724">
    <property type="term" value="F:RNA helicase activity"/>
    <property type="evidence" value="ECO:0007669"/>
    <property type="project" value="UniProtKB-EC"/>
</dbReference>
<evidence type="ECO:0000256" key="2">
    <source>
        <dbReference type="ARBA" id="ARBA00022801"/>
    </source>
</evidence>
<evidence type="ECO:0000259" key="5">
    <source>
        <dbReference type="PROSITE" id="PS51192"/>
    </source>
</evidence>
<dbReference type="PIRSF" id="PIRSF005496">
    <property type="entry name" value="ATP_hel_hrpB"/>
    <property type="match status" value="1"/>
</dbReference>
<evidence type="ECO:0000313" key="8">
    <source>
        <dbReference type="Proteomes" id="UP001597112"/>
    </source>
</evidence>
<dbReference type="Gene3D" id="1.20.120.1080">
    <property type="match status" value="1"/>
</dbReference>
<evidence type="ECO:0000259" key="6">
    <source>
        <dbReference type="PROSITE" id="PS51194"/>
    </source>
</evidence>
<dbReference type="InterPro" id="IPR001650">
    <property type="entry name" value="Helicase_C-like"/>
</dbReference>
<dbReference type="Gene3D" id="3.40.50.300">
    <property type="entry name" value="P-loop containing nucleotide triphosphate hydrolases"/>
    <property type="match status" value="2"/>
</dbReference>
<dbReference type="SMART" id="SM00487">
    <property type="entry name" value="DEXDc"/>
    <property type="match status" value="1"/>
</dbReference>